<reference evidence="2 3" key="1">
    <citation type="submission" date="2018-06" db="EMBL/GenBank/DDBJ databases">
        <authorList>
            <consortium name="Pathogen Informatics"/>
            <person name="Doyle S."/>
        </authorList>
    </citation>
    <scope>NUCLEOTIDE SEQUENCE [LARGE SCALE GENOMIC DNA]</scope>
    <source>
        <strain evidence="2 3">NCTC4191</strain>
    </source>
</reference>
<dbReference type="CDD" id="cd07756">
    <property type="entry name" value="CYTH-like_Pase_CHAD"/>
    <property type="match status" value="1"/>
</dbReference>
<dbReference type="EMBL" id="UFRN01000002">
    <property type="protein sequence ID" value="SUT91015.1"/>
    <property type="molecule type" value="Genomic_DNA"/>
</dbReference>
<dbReference type="PANTHER" id="PTHR39569">
    <property type="entry name" value="INORGANIC TRIPHOSPHATASE"/>
    <property type="match status" value="1"/>
</dbReference>
<evidence type="ECO:0000313" key="2">
    <source>
        <dbReference type="EMBL" id="SUT91015.1"/>
    </source>
</evidence>
<dbReference type="PROSITE" id="PS51707">
    <property type="entry name" value="CYTH"/>
    <property type="match status" value="1"/>
</dbReference>
<proteinExistence type="predicted"/>
<name>A0A380TTV8_ACTLI</name>
<dbReference type="Proteomes" id="UP000254253">
    <property type="component" value="Unassembled WGS sequence"/>
</dbReference>
<dbReference type="InterPro" id="IPR023577">
    <property type="entry name" value="CYTH_domain"/>
</dbReference>
<sequence>MENEIELKIMLKAENVEALADWFTQQNVLSQATDILGNTYFDTPEQFFAQQKMGLRVRNHNQKYEMTLKTKGEIVDGLHIRPEYNLPLESYQPDFKRLNSHFNLQIPQAEQIAQQLSPTFSTDFTRRKWLIGLNQSQIEVALDQGMIKNGFGEETICELELELKSGSLNDILLLLMQMPRKDGMWFSNLSKAQRGYLVGQAVKFKQQISKAIESSSGEVLLQQLADYIRTVKQDLEVLGYFNQLAGLQLNSWTQAQQYLTSKVYFEENLAKIEQRLAKN</sequence>
<dbReference type="GO" id="GO:0050355">
    <property type="term" value="F:inorganic triphosphate phosphatase activity"/>
    <property type="evidence" value="ECO:0007669"/>
    <property type="project" value="InterPro"/>
</dbReference>
<dbReference type="SUPFAM" id="SSF55154">
    <property type="entry name" value="CYTH-like phosphatases"/>
    <property type="match status" value="1"/>
</dbReference>
<accession>A0A380TTV8</accession>
<dbReference type="AlphaFoldDB" id="A0A380TTV8"/>
<dbReference type="InterPro" id="IPR039013">
    <property type="entry name" value="YgiF"/>
</dbReference>
<dbReference type="InterPro" id="IPR033469">
    <property type="entry name" value="CYTH-like_dom_sf"/>
</dbReference>
<gene>
    <name evidence="2" type="ORF">NCTC4191_00434</name>
</gene>
<dbReference type="PANTHER" id="PTHR39569:SF1">
    <property type="entry name" value="INORGANIC TRIPHOSPHATASE"/>
    <property type="match status" value="1"/>
</dbReference>
<dbReference type="Gene3D" id="2.40.320.10">
    <property type="entry name" value="Hypothetical Protein Pfu-838710-001"/>
    <property type="match status" value="1"/>
</dbReference>
<organism evidence="2 3">
    <name type="scientific">Actinobacillus lignieresii</name>
    <dbReference type="NCBI Taxonomy" id="720"/>
    <lineage>
        <taxon>Bacteria</taxon>
        <taxon>Pseudomonadati</taxon>
        <taxon>Pseudomonadota</taxon>
        <taxon>Gammaproteobacteria</taxon>
        <taxon>Pasteurellales</taxon>
        <taxon>Pasteurellaceae</taxon>
        <taxon>Actinobacillus</taxon>
    </lineage>
</organism>
<evidence type="ECO:0000259" key="1">
    <source>
        <dbReference type="PROSITE" id="PS51707"/>
    </source>
</evidence>
<feature type="domain" description="CYTH" evidence="1">
    <location>
        <begin position="2"/>
        <end position="202"/>
    </location>
</feature>
<dbReference type="RefSeq" id="WP_115586756.1">
    <property type="nucleotide sequence ID" value="NZ_UFRM01000001.1"/>
</dbReference>
<dbReference type="Pfam" id="PF01928">
    <property type="entry name" value="CYTH"/>
    <property type="match status" value="1"/>
</dbReference>
<protein>
    <submittedName>
        <fullName evidence="2">Adenylate cyclase</fullName>
    </submittedName>
</protein>
<keyword evidence="3" id="KW-1185">Reference proteome</keyword>
<dbReference type="SMART" id="SM01118">
    <property type="entry name" value="CYTH"/>
    <property type="match status" value="1"/>
</dbReference>
<dbReference type="GO" id="GO:0046872">
    <property type="term" value="F:metal ion binding"/>
    <property type="evidence" value="ECO:0007669"/>
    <property type="project" value="TreeGrafter"/>
</dbReference>
<evidence type="ECO:0000313" key="3">
    <source>
        <dbReference type="Proteomes" id="UP000254253"/>
    </source>
</evidence>